<evidence type="ECO:0000313" key="2">
    <source>
        <dbReference type="Proteomes" id="UP000199630"/>
    </source>
</evidence>
<reference evidence="2" key="1">
    <citation type="submission" date="2016-10" db="EMBL/GenBank/DDBJ databases">
        <authorList>
            <person name="Varghese N."/>
            <person name="Submissions S."/>
        </authorList>
    </citation>
    <scope>NUCLEOTIDE SEQUENCE [LARGE SCALE GENOMIC DNA]</scope>
    <source>
        <strain evidence="2">DSM 26471</strain>
    </source>
</reference>
<organism evidence="1 2">
    <name type="scientific">Celeribacter neptunius</name>
    <dbReference type="NCBI Taxonomy" id="588602"/>
    <lineage>
        <taxon>Bacteria</taxon>
        <taxon>Pseudomonadati</taxon>
        <taxon>Pseudomonadota</taxon>
        <taxon>Alphaproteobacteria</taxon>
        <taxon>Rhodobacterales</taxon>
        <taxon>Roseobacteraceae</taxon>
        <taxon>Celeribacter</taxon>
    </lineage>
</organism>
<dbReference type="STRING" id="588602.SAMN04487991_2916"/>
<gene>
    <name evidence="1" type="ORF">SAMN04487991_2916</name>
</gene>
<proteinExistence type="predicted"/>
<dbReference type="Proteomes" id="UP000199630">
    <property type="component" value="Unassembled WGS sequence"/>
</dbReference>
<evidence type="ECO:0000313" key="1">
    <source>
        <dbReference type="EMBL" id="SFJ75274.1"/>
    </source>
</evidence>
<sequence>MIHPARLTAHRIAYLAHKWGVTPDTAAMLAALIFGEGCA</sequence>
<keyword evidence="2" id="KW-1185">Reference proteome</keyword>
<accession>A0A1I3TVI9</accession>
<name>A0A1I3TVI9_9RHOB</name>
<protein>
    <submittedName>
        <fullName evidence="1">Uncharacterized protein</fullName>
    </submittedName>
</protein>
<dbReference type="AlphaFoldDB" id="A0A1I3TVI9"/>
<dbReference type="EMBL" id="FORH01000005">
    <property type="protein sequence ID" value="SFJ75274.1"/>
    <property type="molecule type" value="Genomic_DNA"/>
</dbReference>